<evidence type="ECO:0000259" key="1">
    <source>
        <dbReference type="Pfam" id="PF00582"/>
    </source>
</evidence>
<dbReference type="PANTHER" id="PTHR47000:SF3">
    <property type="entry name" value="ADENINE NUCLEOTIDE ALPHA HYDROLASES-LIKE SUPERFAMILY PROTEIN"/>
    <property type="match status" value="1"/>
</dbReference>
<dbReference type="EMBL" id="BSYO01000024">
    <property type="protein sequence ID" value="GMH21900.1"/>
    <property type="molecule type" value="Genomic_DNA"/>
</dbReference>
<sequence>MVRVRTEFSAFCCKLTRNQIRVPSPPLKSNRAYDSPASLCENHCNEGLSGCMPRTGDGNTTEGDVKHGNRIMVLIDSSGEAKCALQWALSHAVQKEDTVILSRVAKQSERGLESGIDVNPRAYGLINSMKSMCQNKRPGVQVEGVVLRGKKMGPLIVEEAKQWRVSLLVLGHQRRSMAWKVFMRWVGKRSSCRVVDYCIQNADCMTIAVRRKSRKLGGYLITTKCHKNFWHLA</sequence>
<dbReference type="Proteomes" id="UP001279734">
    <property type="component" value="Unassembled WGS sequence"/>
</dbReference>
<accession>A0AAD3XZE1</accession>
<evidence type="ECO:0000313" key="2">
    <source>
        <dbReference type="EMBL" id="GMH21900.1"/>
    </source>
</evidence>
<dbReference type="SUPFAM" id="SSF52402">
    <property type="entry name" value="Adenine nucleotide alpha hydrolases-like"/>
    <property type="match status" value="1"/>
</dbReference>
<reference evidence="2" key="1">
    <citation type="submission" date="2023-05" db="EMBL/GenBank/DDBJ databases">
        <title>Nepenthes gracilis genome sequencing.</title>
        <authorList>
            <person name="Fukushima K."/>
        </authorList>
    </citation>
    <scope>NUCLEOTIDE SEQUENCE</scope>
    <source>
        <strain evidence="2">SING2019-196</strain>
    </source>
</reference>
<comment type="caution">
    <text evidence="2">The sequence shown here is derived from an EMBL/GenBank/DDBJ whole genome shotgun (WGS) entry which is preliminary data.</text>
</comment>
<dbReference type="AlphaFoldDB" id="A0AAD3XZE1"/>
<organism evidence="2 3">
    <name type="scientific">Nepenthes gracilis</name>
    <name type="common">Slender pitcher plant</name>
    <dbReference type="NCBI Taxonomy" id="150966"/>
    <lineage>
        <taxon>Eukaryota</taxon>
        <taxon>Viridiplantae</taxon>
        <taxon>Streptophyta</taxon>
        <taxon>Embryophyta</taxon>
        <taxon>Tracheophyta</taxon>
        <taxon>Spermatophyta</taxon>
        <taxon>Magnoliopsida</taxon>
        <taxon>eudicotyledons</taxon>
        <taxon>Gunneridae</taxon>
        <taxon>Pentapetalae</taxon>
        <taxon>Caryophyllales</taxon>
        <taxon>Nepenthaceae</taxon>
        <taxon>Nepenthes</taxon>
    </lineage>
</organism>
<keyword evidence="3" id="KW-1185">Reference proteome</keyword>
<dbReference type="CDD" id="cd00293">
    <property type="entry name" value="USP-like"/>
    <property type="match status" value="1"/>
</dbReference>
<protein>
    <recommendedName>
        <fullName evidence="1">UspA domain-containing protein</fullName>
    </recommendedName>
</protein>
<name>A0AAD3XZE1_NEPGR</name>
<dbReference type="Pfam" id="PF00582">
    <property type="entry name" value="Usp"/>
    <property type="match status" value="1"/>
</dbReference>
<dbReference type="InterPro" id="IPR006016">
    <property type="entry name" value="UspA"/>
</dbReference>
<dbReference type="Gene3D" id="3.40.50.620">
    <property type="entry name" value="HUPs"/>
    <property type="match status" value="1"/>
</dbReference>
<proteinExistence type="predicted"/>
<dbReference type="InterPro" id="IPR014729">
    <property type="entry name" value="Rossmann-like_a/b/a_fold"/>
</dbReference>
<dbReference type="PANTHER" id="PTHR47000">
    <property type="entry name" value="ADENINE NUCLEOTIDE ALPHA HYDROLASES-LIKE SUPERFAMILY PROTEIN"/>
    <property type="match status" value="1"/>
</dbReference>
<evidence type="ECO:0000313" key="3">
    <source>
        <dbReference type="Proteomes" id="UP001279734"/>
    </source>
</evidence>
<gene>
    <name evidence="2" type="ORF">Nepgr_023743</name>
</gene>
<feature type="domain" description="UspA" evidence="1">
    <location>
        <begin position="70"/>
        <end position="210"/>
    </location>
</feature>